<dbReference type="PROSITE" id="PS50222">
    <property type="entry name" value="EF_HAND_2"/>
    <property type="match status" value="2"/>
</dbReference>
<reference evidence="6" key="1">
    <citation type="submission" date="2016-10" db="EMBL/GenBank/DDBJ databases">
        <authorList>
            <person name="Varghese N."/>
            <person name="Submissions S."/>
        </authorList>
    </citation>
    <scope>NUCLEOTIDE SEQUENCE [LARGE SCALE GENOMIC DNA]</scope>
    <source>
        <strain evidence="6">DSM 28463</strain>
    </source>
</reference>
<evidence type="ECO:0000313" key="5">
    <source>
        <dbReference type="EMBL" id="SFN58340.1"/>
    </source>
</evidence>
<proteinExistence type="predicted"/>
<dbReference type="InterPro" id="IPR018247">
    <property type="entry name" value="EF_Hand_1_Ca_BS"/>
</dbReference>
<feature type="compositionally biased region" description="Basic and acidic residues" evidence="3">
    <location>
        <begin position="125"/>
        <end position="144"/>
    </location>
</feature>
<dbReference type="SMART" id="SM00054">
    <property type="entry name" value="EFh"/>
    <property type="match status" value="3"/>
</dbReference>
<keyword evidence="2" id="KW-0677">Repeat</keyword>
<name>A0A1I5A7J2_9RHOB</name>
<evidence type="ECO:0000256" key="3">
    <source>
        <dbReference type="SAM" id="MobiDB-lite"/>
    </source>
</evidence>
<dbReference type="GO" id="GO:0005509">
    <property type="term" value="F:calcium ion binding"/>
    <property type="evidence" value="ECO:0007669"/>
    <property type="project" value="InterPro"/>
</dbReference>
<dbReference type="EMBL" id="FOVP01000005">
    <property type="protein sequence ID" value="SFN58340.1"/>
    <property type="molecule type" value="Genomic_DNA"/>
</dbReference>
<organism evidence="5 6">
    <name type="scientific">Roseovarius lutimaris</name>
    <dbReference type="NCBI Taxonomy" id="1005928"/>
    <lineage>
        <taxon>Bacteria</taxon>
        <taxon>Pseudomonadati</taxon>
        <taxon>Pseudomonadota</taxon>
        <taxon>Alphaproteobacteria</taxon>
        <taxon>Rhodobacterales</taxon>
        <taxon>Roseobacteraceae</taxon>
        <taxon>Roseovarius</taxon>
    </lineage>
</organism>
<feature type="domain" description="EF-hand" evidence="4">
    <location>
        <begin position="123"/>
        <end position="150"/>
    </location>
</feature>
<dbReference type="Proteomes" id="UP000198599">
    <property type="component" value="Unassembled WGS sequence"/>
</dbReference>
<keyword evidence="6" id="KW-1185">Reference proteome</keyword>
<accession>A0A1I5A7J2</accession>
<keyword evidence="1" id="KW-0479">Metal-binding</keyword>
<dbReference type="InterPro" id="IPR002048">
    <property type="entry name" value="EF_hand_dom"/>
</dbReference>
<dbReference type="SUPFAM" id="SSF47473">
    <property type="entry name" value="EF-hand"/>
    <property type="match status" value="1"/>
</dbReference>
<gene>
    <name evidence="5" type="ORF">SAMN04487859_105124</name>
</gene>
<dbReference type="OrthoDB" id="5470953at2"/>
<evidence type="ECO:0000313" key="6">
    <source>
        <dbReference type="Proteomes" id="UP000198599"/>
    </source>
</evidence>
<protein>
    <submittedName>
        <fullName evidence="5">Ca2+-binding protein, EF-hand superfamily</fullName>
    </submittedName>
</protein>
<feature type="region of interest" description="Disordered" evidence="3">
    <location>
        <begin position="115"/>
        <end position="161"/>
    </location>
</feature>
<evidence type="ECO:0000256" key="2">
    <source>
        <dbReference type="ARBA" id="ARBA00022737"/>
    </source>
</evidence>
<dbReference type="Pfam" id="PF13202">
    <property type="entry name" value="EF-hand_5"/>
    <property type="match status" value="4"/>
</dbReference>
<feature type="compositionally biased region" description="Basic residues" evidence="3">
    <location>
        <begin position="145"/>
        <end position="161"/>
    </location>
</feature>
<sequence>MKKTLLIAGLAGAIIAGGIGQGIAKEHKGKMGQGQRPSFEELDANSDGKITAEEMTAHMQARFDGADTDGDGAVSRDELIARMTAKHAERIARRADHMIERHDANKDGKLDVTEMQQRKKGGMIKRMDTDGDGAISKEEFDAMHAKHGKHHDKKKRNKNND</sequence>
<feature type="domain" description="EF-hand" evidence="4">
    <location>
        <begin position="54"/>
        <end position="89"/>
    </location>
</feature>
<dbReference type="RefSeq" id="WP_092835732.1">
    <property type="nucleotide sequence ID" value="NZ_FOVP01000005.1"/>
</dbReference>
<dbReference type="STRING" id="1005928.SAMN04487859_105124"/>
<dbReference type="PANTHER" id="PTHR10827">
    <property type="entry name" value="RETICULOCALBIN"/>
    <property type="match status" value="1"/>
</dbReference>
<dbReference type="InterPro" id="IPR011992">
    <property type="entry name" value="EF-hand-dom_pair"/>
</dbReference>
<dbReference type="Gene3D" id="1.10.238.10">
    <property type="entry name" value="EF-hand"/>
    <property type="match status" value="3"/>
</dbReference>
<evidence type="ECO:0000259" key="4">
    <source>
        <dbReference type="PROSITE" id="PS50222"/>
    </source>
</evidence>
<evidence type="ECO:0000256" key="1">
    <source>
        <dbReference type="ARBA" id="ARBA00022723"/>
    </source>
</evidence>
<dbReference type="PANTHER" id="PTHR10827:SF98">
    <property type="entry name" value="45 KDA CALCIUM-BINDING PROTEIN"/>
    <property type="match status" value="1"/>
</dbReference>
<dbReference type="PROSITE" id="PS00018">
    <property type="entry name" value="EF_HAND_1"/>
    <property type="match status" value="2"/>
</dbReference>
<dbReference type="AlphaFoldDB" id="A0A1I5A7J2"/>